<name>A0A218YUG9_9HELO</name>
<feature type="region of interest" description="Disordered" evidence="14">
    <location>
        <begin position="1"/>
        <end position="36"/>
    </location>
</feature>
<keyword evidence="7" id="KW-0288">FMN</keyword>
<keyword evidence="6" id="KW-0285">Flavoprotein</keyword>
<keyword evidence="15" id="KW-0812">Transmembrane</keyword>
<dbReference type="SUPFAM" id="SSF82114">
    <property type="entry name" value="Riboflavin kinase-like"/>
    <property type="match status" value="1"/>
</dbReference>
<keyword evidence="8" id="KW-0808">Transferase</keyword>
<comment type="function">
    <text evidence="1">Catalyzes the phosphorylation of riboflavin (vitamin B2) to form flavin mononucleotide (FMN) coenzyme.</text>
</comment>
<evidence type="ECO:0000256" key="2">
    <source>
        <dbReference type="ARBA" id="ARBA00005201"/>
    </source>
</evidence>
<feature type="compositionally biased region" description="Low complexity" evidence="14">
    <location>
        <begin position="84"/>
        <end position="98"/>
    </location>
</feature>
<dbReference type="InterPro" id="IPR023465">
    <property type="entry name" value="Riboflavin_kinase_dom_sf"/>
</dbReference>
<dbReference type="FunCoup" id="A0A218YUG9">
    <property type="interactions" value="366"/>
</dbReference>
<evidence type="ECO:0000256" key="4">
    <source>
        <dbReference type="ARBA" id="ARBA00012105"/>
    </source>
</evidence>
<comment type="similarity">
    <text evidence="3">Belongs to the flavokinase family.</text>
</comment>
<dbReference type="InterPro" id="IPR023468">
    <property type="entry name" value="Riboflavin_kinase"/>
</dbReference>
<evidence type="ECO:0000256" key="8">
    <source>
        <dbReference type="ARBA" id="ARBA00022679"/>
    </source>
</evidence>
<evidence type="ECO:0000256" key="14">
    <source>
        <dbReference type="SAM" id="MobiDB-lite"/>
    </source>
</evidence>
<evidence type="ECO:0000256" key="1">
    <source>
        <dbReference type="ARBA" id="ARBA00003572"/>
    </source>
</evidence>
<dbReference type="PANTHER" id="PTHR22749:SF6">
    <property type="entry name" value="RIBOFLAVIN KINASE"/>
    <property type="match status" value="1"/>
</dbReference>
<keyword evidence="15" id="KW-0472">Membrane</keyword>
<dbReference type="InParanoid" id="A0A218YUG9"/>
<dbReference type="SMART" id="SM00904">
    <property type="entry name" value="Flavokinase"/>
    <property type="match status" value="1"/>
</dbReference>
<evidence type="ECO:0000256" key="11">
    <source>
        <dbReference type="ARBA" id="ARBA00022840"/>
    </source>
</evidence>
<evidence type="ECO:0000256" key="3">
    <source>
        <dbReference type="ARBA" id="ARBA00010108"/>
    </source>
</evidence>
<dbReference type="GO" id="GO:0009231">
    <property type="term" value="P:riboflavin biosynthetic process"/>
    <property type="evidence" value="ECO:0007669"/>
    <property type="project" value="InterPro"/>
</dbReference>
<accession>A0A218YUG9</accession>
<dbReference type="GO" id="GO:0009398">
    <property type="term" value="P:FMN biosynthetic process"/>
    <property type="evidence" value="ECO:0007669"/>
    <property type="project" value="UniProtKB-UniPathway"/>
</dbReference>
<feature type="transmembrane region" description="Helical" evidence="15">
    <location>
        <begin position="200"/>
        <end position="220"/>
    </location>
</feature>
<evidence type="ECO:0000313" key="17">
    <source>
        <dbReference type="EMBL" id="OWO99134.1"/>
    </source>
</evidence>
<keyword evidence="10 17" id="KW-0418">Kinase</keyword>
<dbReference type="Gene3D" id="2.40.30.30">
    <property type="entry name" value="Riboflavin kinase-like"/>
    <property type="match status" value="1"/>
</dbReference>
<dbReference type="GO" id="GO:0005739">
    <property type="term" value="C:mitochondrion"/>
    <property type="evidence" value="ECO:0007669"/>
    <property type="project" value="TreeGrafter"/>
</dbReference>
<dbReference type="PANTHER" id="PTHR22749">
    <property type="entry name" value="RIBOFLAVIN KINASE/FMN ADENYLYLTRANSFERASE"/>
    <property type="match status" value="1"/>
</dbReference>
<protein>
    <recommendedName>
        <fullName evidence="5">Riboflavin kinase</fullName>
        <ecNumber evidence="4">2.7.1.26</ecNumber>
    </recommendedName>
    <alternativeName>
        <fullName evidence="12">Flavin mononucleotide kinase 1</fullName>
    </alternativeName>
</protein>
<keyword evidence="18" id="KW-1185">Reference proteome</keyword>
<dbReference type="GO" id="GO:0005524">
    <property type="term" value="F:ATP binding"/>
    <property type="evidence" value="ECO:0007669"/>
    <property type="project" value="UniProtKB-KW"/>
</dbReference>
<comment type="catalytic activity">
    <reaction evidence="13">
        <text>riboflavin + ATP = FMN + ADP + H(+)</text>
        <dbReference type="Rhea" id="RHEA:14357"/>
        <dbReference type="ChEBI" id="CHEBI:15378"/>
        <dbReference type="ChEBI" id="CHEBI:30616"/>
        <dbReference type="ChEBI" id="CHEBI:57986"/>
        <dbReference type="ChEBI" id="CHEBI:58210"/>
        <dbReference type="ChEBI" id="CHEBI:456216"/>
        <dbReference type="EC" id="2.7.1.26"/>
    </reaction>
</comment>
<dbReference type="STRING" id="503106.A0A218YUG9"/>
<keyword evidence="15" id="KW-1133">Transmembrane helix</keyword>
<comment type="caution">
    <text evidence="17">The sequence shown here is derived from an EMBL/GenBank/DDBJ whole genome shotgun (WGS) entry which is preliminary data.</text>
</comment>
<dbReference type="UniPathway" id="UPA00276">
    <property type="reaction ID" value="UER00406"/>
</dbReference>
<evidence type="ECO:0000256" key="13">
    <source>
        <dbReference type="ARBA" id="ARBA00047880"/>
    </source>
</evidence>
<organism evidence="17 18">
    <name type="scientific">Diplocarpon coronariae</name>
    <dbReference type="NCBI Taxonomy" id="2795749"/>
    <lineage>
        <taxon>Eukaryota</taxon>
        <taxon>Fungi</taxon>
        <taxon>Dikarya</taxon>
        <taxon>Ascomycota</taxon>
        <taxon>Pezizomycotina</taxon>
        <taxon>Leotiomycetes</taxon>
        <taxon>Helotiales</taxon>
        <taxon>Drepanopezizaceae</taxon>
        <taxon>Diplocarpon</taxon>
    </lineage>
</organism>
<dbReference type="OrthoDB" id="276388at2759"/>
<dbReference type="Proteomes" id="UP000242519">
    <property type="component" value="Unassembled WGS sequence"/>
</dbReference>
<evidence type="ECO:0000313" key="18">
    <source>
        <dbReference type="Proteomes" id="UP000242519"/>
    </source>
</evidence>
<keyword evidence="11" id="KW-0067">ATP-binding</keyword>
<dbReference type="Pfam" id="PF01687">
    <property type="entry name" value="Flavokinase"/>
    <property type="match status" value="1"/>
</dbReference>
<keyword evidence="9" id="KW-0547">Nucleotide-binding</keyword>
<evidence type="ECO:0000256" key="7">
    <source>
        <dbReference type="ARBA" id="ARBA00022643"/>
    </source>
</evidence>
<dbReference type="GO" id="GO:0008531">
    <property type="term" value="F:riboflavin kinase activity"/>
    <property type="evidence" value="ECO:0007669"/>
    <property type="project" value="UniProtKB-EC"/>
</dbReference>
<feature type="region of interest" description="Disordered" evidence="14">
    <location>
        <begin position="84"/>
        <end position="108"/>
    </location>
</feature>
<feature type="domain" description="Riboflavin kinase" evidence="16">
    <location>
        <begin position="27"/>
        <end position="190"/>
    </location>
</feature>
<evidence type="ECO:0000256" key="5">
    <source>
        <dbReference type="ARBA" id="ARBA00017394"/>
    </source>
</evidence>
<evidence type="ECO:0000256" key="6">
    <source>
        <dbReference type="ARBA" id="ARBA00022630"/>
    </source>
</evidence>
<dbReference type="AlphaFoldDB" id="A0A218YUG9"/>
<evidence type="ECO:0000256" key="9">
    <source>
        <dbReference type="ARBA" id="ARBA00022741"/>
    </source>
</evidence>
<feature type="region of interest" description="Disordered" evidence="14">
    <location>
        <begin position="231"/>
        <end position="253"/>
    </location>
</feature>
<gene>
    <name evidence="17" type="ORF">B2J93_1932</name>
</gene>
<sequence>MAGEEEQGPKAGRAARPSIVGPDSGPAPPFPLRMGGEVISGFGRGSKELGIPTANIPVDNTPWIAAAESGVYFGWASLRLPSDHPSLSPSASPPTSSSTPPPRLSIPSSAADKGWRVYPMVMSIGFNPFYKNTVRSAEVHVIQQFEKDFYGSEMRLEILGFVRRELDYVSVEALIEDIRMDIEVARRTSAAATMVKQNDVIAIIIIVLFFVLALIAFGIYRLVSVARGSVAGSSSSGSGSGSGSGSSRSLVDD</sequence>
<comment type="pathway">
    <text evidence="2">Cofactor biosynthesis; FMN biosynthesis; FMN from riboflavin (ATP route): step 1/1.</text>
</comment>
<dbReference type="InterPro" id="IPR015865">
    <property type="entry name" value="Riboflavin_kinase_bac/euk"/>
</dbReference>
<dbReference type="EC" id="2.7.1.26" evidence="4"/>
<evidence type="ECO:0000256" key="10">
    <source>
        <dbReference type="ARBA" id="ARBA00022777"/>
    </source>
</evidence>
<evidence type="ECO:0000256" key="15">
    <source>
        <dbReference type="SAM" id="Phobius"/>
    </source>
</evidence>
<dbReference type="EMBL" id="MZNU01000369">
    <property type="protein sequence ID" value="OWO99134.1"/>
    <property type="molecule type" value="Genomic_DNA"/>
</dbReference>
<proteinExistence type="inferred from homology"/>
<reference evidence="17 18" key="1">
    <citation type="submission" date="2017-04" db="EMBL/GenBank/DDBJ databases">
        <title>Draft genome sequence of Marssonina coronaria NL1: causal agent of apple blotch.</title>
        <authorList>
            <person name="Cheng Q."/>
        </authorList>
    </citation>
    <scope>NUCLEOTIDE SEQUENCE [LARGE SCALE GENOMIC DNA]</scope>
    <source>
        <strain evidence="17 18">NL1</strain>
    </source>
</reference>
<evidence type="ECO:0000256" key="12">
    <source>
        <dbReference type="ARBA" id="ARBA00029960"/>
    </source>
</evidence>
<evidence type="ECO:0000259" key="16">
    <source>
        <dbReference type="SMART" id="SM00904"/>
    </source>
</evidence>